<organism evidence="1 2">
    <name type="scientific">Aeromonas phage Atoyac15</name>
    <dbReference type="NCBI Taxonomy" id="2767551"/>
    <lineage>
        <taxon>Viruses</taxon>
        <taxon>Duplodnaviria</taxon>
        <taxon>Heunggongvirae</taxon>
        <taxon>Uroviricota</taxon>
        <taxon>Caudoviricetes</taxon>
        <taxon>Autographivirales</taxon>
        <taxon>Autonotataviridae</taxon>
        <taxon>Melnykvirinae</taxon>
        <taxon>Atoyacvirus</taxon>
        <taxon>Atoyacvirus atoyac15</taxon>
    </lineage>
</organism>
<reference evidence="1 2" key="1">
    <citation type="journal article" date="2020" name="bioRxiv">
        <title>Dynamics of infection in a novel group of promiscuous phages and hosts of multiple bacterial genera retrieved from river communities.</title>
        <authorList>
            <person name="Cazares D."/>
            <person name="Cazares A."/>
            <person name="Figueroa W."/>
            <person name="Guarneros G."/>
            <person name="Edwards R.A."/>
            <person name="Vinuesa P."/>
        </authorList>
    </citation>
    <scope>NUCLEOTIDE SEQUENCE [LARGE SCALE GENOMIC DNA]</scope>
</reference>
<proteinExistence type="predicted"/>
<evidence type="ECO:0000313" key="2">
    <source>
        <dbReference type="Proteomes" id="UP000663020"/>
    </source>
</evidence>
<dbReference type="EMBL" id="MT682390">
    <property type="protein sequence ID" value="QOC54371.1"/>
    <property type="molecule type" value="Genomic_DNA"/>
</dbReference>
<accession>A0A866D1N0</accession>
<gene>
    <name evidence="1" type="ORF">Atoyac15_07</name>
</gene>
<evidence type="ECO:0000313" key="1">
    <source>
        <dbReference type="EMBL" id="QOC54371.1"/>
    </source>
</evidence>
<sequence>MPDQILQTPDALSVPRATPVQVQHPLAQRAASLAIKPNQAQSREAAYSLAGTRQAFAEVKDANMRAMASLAPEINKQWQEYSQAEFADGFMRQMQGESVKKIAEEQPLGGFFGDGAAVRGAQAAQQMSIATSMDMWVAQNQGDLSRMSLDEQRFALSDFVKGMSTGDDSADLMTANMAIQRFPAILENLARSAHQETQQQAAIAQADAVSAHAKSLSWASGEVQAGRMSPESYATLKAQAVDVLKPLPGQSASSYRNQMQGALLQNIKDGNFDVADLIQEDILKGQLTPEENLKLSGQVKRQRAEWLLDNPTSRDYHEYSMGLPAQISADRYDTREQLDAELDSVNSRYDTETGSLTPFIDNEQRGRYLAMWEAQQERNKTRNAAADQKLLDDNQKRALYMEGYAKGSPSAMTASGLDAATKHAIEQAQASRFYSDPSPASAEVYSRLAAQGYVSGPFKETIESTMGLLKSGKTPTPERIEALQYAYKKLEASPYGQGSLQVYFGDDLALAKEMAGMDLSDPRNLAQLRISVESQKTALSITPDEMKKAQELVLDEVNPAWYSRLFGDGRKLGAGYENYLKQNMPQQLAKVQKQFPNLSPAQALERAHALTVKDTDQAGDYLVTGSKPGQFLGELNKHMDVAISAKDDKRINVLMQEAVKERFPHQQGWDIGGIIMAPAGDRVLFNVVRGDGTPSVMTLTMGQLAEVDKRARAKTTADNQAAAKAAKERHERATGGYRQYAENLIEER</sequence>
<name>A0A866D1N0_9CAUD</name>
<protein>
    <submittedName>
        <fullName evidence="1">Uncharacterized protein</fullName>
    </submittedName>
</protein>
<keyword evidence="2" id="KW-1185">Reference proteome</keyword>
<dbReference type="Proteomes" id="UP000663020">
    <property type="component" value="Segment"/>
</dbReference>